<evidence type="ECO:0000256" key="3">
    <source>
        <dbReference type="ARBA" id="ARBA00023004"/>
    </source>
</evidence>
<evidence type="ECO:0000256" key="5">
    <source>
        <dbReference type="SAM" id="Phobius"/>
    </source>
</evidence>
<dbReference type="SUPFAM" id="SSF81442">
    <property type="entry name" value="Cytochrome c oxidase subunit I-like"/>
    <property type="match status" value="1"/>
</dbReference>
<dbReference type="InterPro" id="IPR036927">
    <property type="entry name" value="Cyt_c_oxase-like_su1_sf"/>
</dbReference>
<evidence type="ECO:0000313" key="6">
    <source>
        <dbReference type="EMBL" id="CEJ20494.1"/>
    </source>
</evidence>
<sequence length="102" mass="11140">MFGKLSLEAIPLHEPIVVVTVSAILLGGAGLFGLITYLKKWSYLWNEWITSVDHKKIGVMYCILAIVMLLRGFADAVMMRSQLALASGGGAGYLPPEHYDNS</sequence>
<proteinExistence type="inferred from homology"/>
<keyword evidence="2" id="KW-0249">Electron transport</keyword>
<dbReference type="AlphaFoldDB" id="A0ABF7RG31"/>
<keyword evidence="5" id="KW-0812">Transmembrane</keyword>
<comment type="similarity">
    <text evidence="1">Belongs to the heme-copper respiratory oxidase family.</text>
</comment>
<dbReference type="Proteomes" id="UP000053470">
    <property type="component" value="Unassembled WGS sequence"/>
</dbReference>
<feature type="transmembrane region" description="Helical" evidence="5">
    <location>
        <begin position="12"/>
        <end position="37"/>
    </location>
</feature>
<keyword evidence="5" id="KW-0472">Membrane</keyword>
<gene>
    <name evidence="6" type="primary">hisB</name>
    <name evidence="6" type="ORF">RSIPO_02684</name>
</gene>
<reference evidence="6" key="2">
    <citation type="submission" date="2022-04" db="EMBL/GenBank/DDBJ databases">
        <title>Genomic draft of R. solanacearum strain IPO1609, a phylotype IIB1/biovar 2/race 3 strain isolated from potato in Europe.</title>
        <authorList>
            <person name="Boucher C."/>
            <person name="Carrere S."/>
            <person name="Dossat C."/>
            <person name="Elbaz M."/>
            <person name="Genin S."/>
            <person name="Gouzy J."/>
            <person name="Prior P."/>
            <person name="Segurens B."/>
            <person name="Wincker P."/>
        </authorList>
    </citation>
    <scope>NUCLEOTIDE SEQUENCE</scope>
    <source>
        <strain evidence="6">IPO1609</strain>
    </source>
</reference>
<keyword evidence="2" id="KW-0813">Transport</keyword>
<evidence type="ECO:0000256" key="1">
    <source>
        <dbReference type="ARBA" id="ARBA00009578"/>
    </source>
</evidence>
<evidence type="ECO:0000256" key="2">
    <source>
        <dbReference type="ARBA" id="ARBA00022982"/>
    </source>
</evidence>
<evidence type="ECO:0000256" key="4">
    <source>
        <dbReference type="ARBA" id="ARBA00023008"/>
    </source>
</evidence>
<protein>
    <submittedName>
        <fullName evidence="6">Probable ubiquinol oxidase subunit protein</fullName>
    </submittedName>
</protein>
<dbReference type="EMBL" id="LN651282">
    <property type="protein sequence ID" value="CEJ20494.1"/>
    <property type="molecule type" value="Genomic_DNA"/>
</dbReference>
<dbReference type="InterPro" id="IPR000883">
    <property type="entry name" value="Cyt_C_Oxase_1"/>
</dbReference>
<keyword evidence="4" id="KW-0186">Copper</keyword>
<evidence type="ECO:0000313" key="7">
    <source>
        <dbReference type="Proteomes" id="UP000053470"/>
    </source>
</evidence>
<dbReference type="Gene3D" id="1.20.210.10">
    <property type="entry name" value="Cytochrome c oxidase-like, subunit I domain"/>
    <property type="match status" value="1"/>
</dbReference>
<accession>A0ABF7RG31</accession>
<dbReference type="PANTHER" id="PTHR10422:SF35">
    <property type="entry name" value="CYTOCHROME BO(3) UBIQUINOL OXIDASE SUBUNIT 1"/>
    <property type="match status" value="1"/>
</dbReference>
<feature type="transmembrane region" description="Helical" evidence="5">
    <location>
        <begin position="57"/>
        <end position="74"/>
    </location>
</feature>
<organism evidence="6 7">
    <name type="scientific">Ralstonia solanacearum IPO1609</name>
    <dbReference type="NCBI Taxonomy" id="564066"/>
    <lineage>
        <taxon>Bacteria</taxon>
        <taxon>Pseudomonadati</taxon>
        <taxon>Pseudomonadota</taxon>
        <taxon>Betaproteobacteria</taxon>
        <taxon>Burkholderiales</taxon>
        <taxon>Burkholderiaceae</taxon>
        <taxon>Ralstonia</taxon>
        <taxon>Ralstonia solanacearum species complex</taxon>
    </lineage>
</organism>
<dbReference type="PANTHER" id="PTHR10422">
    <property type="entry name" value="CYTOCHROME C OXIDASE SUBUNIT 1"/>
    <property type="match status" value="1"/>
</dbReference>
<reference evidence="6" key="1">
    <citation type="submission" date="2014-11" db="EMBL/GenBank/DDBJ databases">
        <authorList>
            <person name="Genoscope - CEA"/>
        </authorList>
    </citation>
    <scope>NUCLEOTIDE SEQUENCE</scope>
    <source>
        <strain evidence="6">IPO1609</strain>
    </source>
</reference>
<name>A0ABF7RG31_RALSL</name>
<keyword evidence="5" id="KW-1133">Transmembrane helix</keyword>
<keyword evidence="7" id="KW-1185">Reference proteome</keyword>
<keyword evidence="3" id="KW-0408">Iron</keyword>